<dbReference type="PANTHER" id="PTHR45138:SF9">
    <property type="entry name" value="DIGUANYLATE CYCLASE DGCM-RELATED"/>
    <property type="match status" value="1"/>
</dbReference>
<feature type="domain" description="GGDEF" evidence="3">
    <location>
        <begin position="208"/>
        <end position="347"/>
    </location>
</feature>
<accession>A0ABN6RT29</accession>
<dbReference type="RefSeq" id="WP_264981138.1">
    <property type="nucleotide sequence ID" value="NZ_AP026708.1"/>
</dbReference>
<dbReference type="Gene3D" id="3.30.70.270">
    <property type="match status" value="1"/>
</dbReference>
<protein>
    <recommendedName>
        <fullName evidence="1">diguanylate cyclase</fullName>
        <ecNumber evidence="1">2.7.7.65</ecNumber>
    </recommendedName>
</protein>
<comment type="catalytic activity">
    <reaction evidence="2">
        <text>2 GTP = 3',3'-c-di-GMP + 2 diphosphate</text>
        <dbReference type="Rhea" id="RHEA:24898"/>
        <dbReference type="ChEBI" id="CHEBI:33019"/>
        <dbReference type="ChEBI" id="CHEBI:37565"/>
        <dbReference type="ChEBI" id="CHEBI:58805"/>
        <dbReference type="EC" id="2.7.7.65"/>
    </reaction>
</comment>
<dbReference type="EC" id="2.7.7.65" evidence="1"/>
<dbReference type="EMBL" id="AP026708">
    <property type="protein sequence ID" value="BDQ34239.1"/>
    <property type="molecule type" value="Genomic_DNA"/>
</dbReference>
<keyword evidence="5" id="KW-1185">Reference proteome</keyword>
<gene>
    <name evidence="4" type="ORF">JCM14722_17810</name>
</gene>
<evidence type="ECO:0000259" key="3">
    <source>
        <dbReference type="PROSITE" id="PS50887"/>
    </source>
</evidence>
<evidence type="ECO:0000313" key="5">
    <source>
        <dbReference type="Proteomes" id="UP001061361"/>
    </source>
</evidence>
<dbReference type="NCBIfam" id="TIGR00254">
    <property type="entry name" value="GGDEF"/>
    <property type="match status" value="1"/>
</dbReference>
<dbReference type="PANTHER" id="PTHR45138">
    <property type="entry name" value="REGULATORY COMPONENTS OF SENSORY TRANSDUCTION SYSTEM"/>
    <property type="match status" value="1"/>
</dbReference>
<sequence length="348" mass="39291">MTGSARTKELFRLMKESGIDDDPDWMAVVLFIRNLLPRLTIYTDEKKAEIQQEIREQLLAGDFSEKRFETILAMLEMYIMQNIGTLELEAALTSEKRSASQLVNEMAVIISSMQGVNERQADRLGTFEEDTVDIIQSGSKRSMIVSGVRGMFQELIQEFETEASELNAKASYFERTANFDPLLSELYNRRAFDNYIEEAVKGRKQGDPPLSMMMIDVDHFKKVNDTYGHQTGDDVLRALARIISAHASLYAGFAARYGGEELVLVMKNMNLDTAAIKAEAIRYDVQNYGFRARENGRFSDDTLQFTVSIGVAQWQEGWSASKLIDAADTALYQAKNSGRNRVCSAKDQ</sequence>
<evidence type="ECO:0000256" key="1">
    <source>
        <dbReference type="ARBA" id="ARBA00012528"/>
    </source>
</evidence>
<organism evidence="4 5">
    <name type="scientific">Pseudodesulfovibrio portus</name>
    <dbReference type="NCBI Taxonomy" id="231439"/>
    <lineage>
        <taxon>Bacteria</taxon>
        <taxon>Pseudomonadati</taxon>
        <taxon>Thermodesulfobacteriota</taxon>
        <taxon>Desulfovibrionia</taxon>
        <taxon>Desulfovibrionales</taxon>
        <taxon>Desulfovibrionaceae</taxon>
    </lineage>
</organism>
<dbReference type="SMART" id="SM00267">
    <property type="entry name" value="GGDEF"/>
    <property type="match status" value="1"/>
</dbReference>
<dbReference type="CDD" id="cd01949">
    <property type="entry name" value="GGDEF"/>
    <property type="match status" value="1"/>
</dbReference>
<proteinExistence type="predicted"/>
<dbReference type="Proteomes" id="UP001061361">
    <property type="component" value="Chromosome"/>
</dbReference>
<dbReference type="InterPro" id="IPR029787">
    <property type="entry name" value="Nucleotide_cyclase"/>
</dbReference>
<dbReference type="SUPFAM" id="SSF55073">
    <property type="entry name" value="Nucleotide cyclase"/>
    <property type="match status" value="1"/>
</dbReference>
<dbReference type="InterPro" id="IPR000160">
    <property type="entry name" value="GGDEF_dom"/>
</dbReference>
<reference evidence="4" key="1">
    <citation type="submission" date="2022-08" db="EMBL/GenBank/DDBJ databases">
        <title>Genome Sequence of the sulphate-reducing bacterium, Pseudodesulfovibrio portus JCM14722.</title>
        <authorList>
            <person name="Kondo R."/>
            <person name="Kataoka T."/>
        </authorList>
    </citation>
    <scope>NUCLEOTIDE SEQUENCE</scope>
    <source>
        <strain evidence="4">JCM 14722</strain>
    </source>
</reference>
<dbReference type="PROSITE" id="PS50887">
    <property type="entry name" value="GGDEF"/>
    <property type="match status" value="1"/>
</dbReference>
<dbReference type="InterPro" id="IPR050469">
    <property type="entry name" value="Diguanylate_Cyclase"/>
</dbReference>
<evidence type="ECO:0000313" key="4">
    <source>
        <dbReference type="EMBL" id="BDQ34239.1"/>
    </source>
</evidence>
<name>A0ABN6RT29_9BACT</name>
<evidence type="ECO:0000256" key="2">
    <source>
        <dbReference type="ARBA" id="ARBA00034247"/>
    </source>
</evidence>
<dbReference type="InterPro" id="IPR043128">
    <property type="entry name" value="Rev_trsase/Diguanyl_cyclase"/>
</dbReference>
<dbReference type="Pfam" id="PF00990">
    <property type="entry name" value="GGDEF"/>
    <property type="match status" value="1"/>
</dbReference>